<feature type="transmembrane region" description="Helical" evidence="10">
    <location>
        <begin position="634"/>
        <end position="652"/>
    </location>
</feature>
<feature type="transmembrane region" description="Helical" evidence="10">
    <location>
        <begin position="198"/>
        <end position="219"/>
    </location>
</feature>
<feature type="transmembrane region" description="Helical" evidence="10">
    <location>
        <begin position="459"/>
        <end position="485"/>
    </location>
</feature>
<dbReference type="InterPro" id="IPR050616">
    <property type="entry name" value="CPA3_Na-H_Antiporter_A"/>
</dbReference>
<evidence type="ECO:0000256" key="3">
    <source>
        <dbReference type="ARBA" id="ARBA00022449"/>
    </source>
</evidence>
<dbReference type="Pfam" id="PF20501">
    <property type="entry name" value="MbhE"/>
    <property type="match status" value="1"/>
</dbReference>
<dbReference type="EMBL" id="JBBHLI010000007">
    <property type="protein sequence ID" value="MEK9501736.1"/>
    <property type="molecule type" value="Genomic_DNA"/>
</dbReference>
<name>A0ABU9EAH0_9BACT</name>
<feature type="domain" description="NADH-Ubiquinone oxidoreductase (complex I) chain 5 N-terminal" evidence="12">
    <location>
        <begin position="62"/>
        <end position="110"/>
    </location>
</feature>
<keyword evidence="2" id="KW-0813">Transport</keyword>
<evidence type="ECO:0000259" key="14">
    <source>
        <dbReference type="Pfam" id="PF13244"/>
    </source>
</evidence>
<evidence type="ECO:0000259" key="11">
    <source>
        <dbReference type="Pfam" id="PF00361"/>
    </source>
</evidence>
<feature type="transmembrane region" description="Helical" evidence="10">
    <location>
        <begin position="658"/>
        <end position="676"/>
    </location>
</feature>
<comment type="subcellular location">
    <subcellularLocation>
        <location evidence="1">Cell membrane</location>
        <topology evidence="1">Multi-pass membrane protein</topology>
    </subcellularLocation>
    <subcellularLocation>
        <location evidence="9">Membrane</location>
        <topology evidence="9">Multi-pass membrane protein</topology>
    </subcellularLocation>
</comment>
<keyword evidence="4" id="KW-1003">Cell membrane</keyword>
<feature type="transmembrane region" description="Helical" evidence="10">
    <location>
        <begin position="897"/>
        <end position="920"/>
    </location>
</feature>
<dbReference type="InterPro" id="IPR007182">
    <property type="entry name" value="MnhB"/>
</dbReference>
<dbReference type="PANTHER" id="PTHR43373">
    <property type="entry name" value="NA(+)/H(+) ANTIPORTER SUBUNIT"/>
    <property type="match status" value="1"/>
</dbReference>
<feature type="transmembrane region" description="Helical" evidence="10">
    <location>
        <begin position="367"/>
        <end position="389"/>
    </location>
</feature>
<dbReference type="NCBIfam" id="NF009288">
    <property type="entry name" value="PRK12648.1"/>
    <property type="match status" value="1"/>
</dbReference>
<feature type="transmembrane region" description="Helical" evidence="10">
    <location>
        <begin position="409"/>
        <end position="427"/>
    </location>
</feature>
<evidence type="ECO:0000256" key="7">
    <source>
        <dbReference type="ARBA" id="ARBA00023065"/>
    </source>
</evidence>
<evidence type="ECO:0000256" key="6">
    <source>
        <dbReference type="ARBA" id="ARBA00022989"/>
    </source>
</evidence>
<feature type="transmembrane region" description="Helical" evidence="10">
    <location>
        <begin position="824"/>
        <end position="845"/>
    </location>
</feature>
<dbReference type="InterPro" id="IPR001750">
    <property type="entry name" value="ND/Mrp_TM"/>
</dbReference>
<feature type="transmembrane region" description="Helical" evidence="10">
    <location>
        <begin position="752"/>
        <end position="770"/>
    </location>
</feature>
<dbReference type="RefSeq" id="WP_405287143.1">
    <property type="nucleotide sequence ID" value="NZ_JBBHLI010000007.1"/>
</dbReference>
<dbReference type="InterPro" id="IPR046806">
    <property type="entry name" value="MrpA_C/MbhE"/>
</dbReference>
<feature type="transmembrane region" description="Helical" evidence="10">
    <location>
        <begin position="790"/>
        <end position="812"/>
    </location>
</feature>
<feature type="transmembrane region" description="Helical" evidence="10">
    <location>
        <begin position="270"/>
        <end position="290"/>
    </location>
</feature>
<accession>A0ABU9EAH0</accession>
<keyword evidence="8 10" id="KW-0472">Membrane</keyword>
<keyword evidence="5 9" id="KW-0812">Transmembrane</keyword>
<feature type="transmembrane region" description="Helical" evidence="10">
    <location>
        <begin position="697"/>
        <end position="715"/>
    </location>
</feature>
<feature type="domain" description="MrpA C-terminal/MbhD" evidence="14">
    <location>
        <begin position="617"/>
        <end position="680"/>
    </location>
</feature>
<feature type="domain" description="NADH:quinone oxidoreductase/Mrp antiporter transmembrane" evidence="11">
    <location>
        <begin position="126"/>
        <end position="403"/>
    </location>
</feature>
<sequence>MTLLLIVLLPLLGALLPPWFVRWGRTQSAVAAGGAAGASFVLMLSLLPRVMAGETPSFSVPWMPSIGLDLAFRMDGLGLLFSILILGIGLLVILYARHYLSREDPMGRFYAFLLFFMASMLGVVLADNLLLLVVFWELTSLSSFLLIGFWTHKPEARQGARMALVITGMGGLFLLLGFILLADAAGTTTISEINLRGAAIQASAGYAPMLLLILLGAFTKSAQFPFQFWLPHAMAAPTPVSAFLHSATMVKAGVFLLARFFPALAGTELWFLLVTGVGVTTMVIAAYIALTKHDLKALLAYSTISHLGIITACFGIGTPAAAIVGVFHILNHAAFKASLFMNAGIVDHEAGTRDLRMLGGLRKTMPVTAALALLASAAMAGLPPFNGFISKEMFFYETTHLYHSFGPAWLLPAIVTLGGLFSVAYSIRYAVDPFFGPESPNLPKTPHEPPRPMRLPVELLVALCVLIGLFPETIAGGLVHAAALATVGSELPGDHGLALWHGVNTALFMSMIAIAGGVVAWRFRHGIIALHAGPLPFPNGKRIFERIIFGGVRWSEALTRLLGAGAHQVGSIQRYLLIFVAVAVAAVGGPLLFAEWSAGTMARTPMDPISAVFGIFLLVGTIGTVVFHHDRIRALLAISVVGLVISLAFVQLSAPDLALTQISVEVVTIVLLLLALHILPERCPKGDDSSLVLGRDAIVAVAAGAAMATVSWVLMTTDVASISDFFVEQSKPGGGGYNVVNVILVDFRGYDTFGEITVLGIAALGIYALIDGMGVSSRWRVGTPRDELRYPLLLTTISRLTLPLALLVSVYIFLRGHNEPGGGFIAGLVTAVALIIQYIASGIGWTQERLDVDLHKVIGVGITAAGMAGVGAFIWGAPFLTGWFDYFHFPVIGELELASALLFDLGVYLTVVSVVILMLVNMGKIRNATAVDVPDDRD</sequence>
<evidence type="ECO:0000313" key="16">
    <source>
        <dbReference type="EMBL" id="MEK9501736.1"/>
    </source>
</evidence>
<feature type="domain" description="MrpA C-terminal/MbhE" evidence="15">
    <location>
        <begin position="695"/>
        <end position="770"/>
    </location>
</feature>
<dbReference type="Pfam" id="PF00361">
    <property type="entry name" value="Proton_antipo_M"/>
    <property type="match status" value="1"/>
</dbReference>
<feature type="transmembrane region" description="Helical" evidence="10">
    <location>
        <begin position="163"/>
        <end position="186"/>
    </location>
</feature>
<feature type="transmembrane region" description="Helical" evidence="10">
    <location>
        <begin position="497"/>
        <end position="521"/>
    </location>
</feature>
<dbReference type="Proteomes" id="UP001484239">
    <property type="component" value="Unassembled WGS sequence"/>
</dbReference>
<dbReference type="PANTHER" id="PTHR43373:SF1">
    <property type="entry name" value="NA(+)_H(+) ANTIPORTER SUBUNIT A"/>
    <property type="match status" value="1"/>
</dbReference>
<evidence type="ECO:0000256" key="4">
    <source>
        <dbReference type="ARBA" id="ARBA00022475"/>
    </source>
</evidence>
<protein>
    <submittedName>
        <fullName evidence="16">Monovalent cation/H+ antiporter subunit A</fullName>
    </submittedName>
</protein>
<keyword evidence="17" id="KW-1185">Reference proteome</keyword>
<feature type="transmembrane region" description="Helical" evidence="10">
    <location>
        <begin position="608"/>
        <end position="627"/>
    </location>
</feature>
<evidence type="ECO:0000256" key="5">
    <source>
        <dbReference type="ARBA" id="ARBA00022692"/>
    </source>
</evidence>
<gene>
    <name evidence="16" type="ORF">WI372_12155</name>
</gene>
<organism evidence="16 17">
    <name type="scientific">Gaopeijia maritima</name>
    <dbReference type="NCBI Taxonomy" id="3119007"/>
    <lineage>
        <taxon>Bacteria</taxon>
        <taxon>Pseudomonadati</taxon>
        <taxon>Gemmatimonadota</taxon>
        <taxon>Longimicrobiia</taxon>
        <taxon>Gaopeijiales</taxon>
        <taxon>Gaopeijiaceae</taxon>
        <taxon>Gaopeijia</taxon>
    </lineage>
</organism>
<feature type="transmembrane region" description="Helical" evidence="10">
    <location>
        <begin position="575"/>
        <end position="596"/>
    </location>
</feature>
<evidence type="ECO:0000259" key="15">
    <source>
        <dbReference type="Pfam" id="PF20501"/>
    </source>
</evidence>
<dbReference type="InterPro" id="IPR001516">
    <property type="entry name" value="Proton_antipo_N"/>
</dbReference>
<feature type="transmembrane region" description="Helical" evidence="10">
    <location>
        <begin position="108"/>
        <end position="126"/>
    </location>
</feature>
<feature type="transmembrane region" description="Helical" evidence="10">
    <location>
        <begin position="857"/>
        <end position="877"/>
    </location>
</feature>
<dbReference type="Pfam" id="PF13244">
    <property type="entry name" value="MbhD"/>
    <property type="match status" value="1"/>
</dbReference>
<feature type="transmembrane region" description="Helical" evidence="10">
    <location>
        <begin position="132"/>
        <end position="151"/>
    </location>
</feature>
<comment type="caution">
    <text evidence="16">The sequence shown here is derived from an EMBL/GenBank/DDBJ whole genome shotgun (WGS) entry which is preliminary data.</text>
</comment>
<proteinExistence type="predicted"/>
<evidence type="ECO:0000256" key="1">
    <source>
        <dbReference type="ARBA" id="ARBA00004651"/>
    </source>
</evidence>
<evidence type="ECO:0000256" key="9">
    <source>
        <dbReference type="RuleBase" id="RU000320"/>
    </source>
</evidence>
<dbReference type="InterPro" id="IPR025383">
    <property type="entry name" value="MrpA_C/MbhD"/>
</dbReference>
<feature type="transmembrane region" description="Helical" evidence="10">
    <location>
        <begin position="77"/>
        <end position="96"/>
    </location>
</feature>
<evidence type="ECO:0000256" key="8">
    <source>
        <dbReference type="ARBA" id="ARBA00023136"/>
    </source>
</evidence>
<keyword evidence="7" id="KW-0406">Ion transport</keyword>
<evidence type="ECO:0000313" key="17">
    <source>
        <dbReference type="Proteomes" id="UP001484239"/>
    </source>
</evidence>
<dbReference type="Pfam" id="PF04039">
    <property type="entry name" value="MnhB"/>
    <property type="match status" value="1"/>
</dbReference>
<reference evidence="16 17" key="1">
    <citation type="submission" date="2024-02" db="EMBL/GenBank/DDBJ databases">
        <title>A novel Gemmatimonadota bacterium.</title>
        <authorList>
            <person name="Du Z.-J."/>
            <person name="Ye Y.-Q."/>
        </authorList>
    </citation>
    <scope>NUCLEOTIDE SEQUENCE [LARGE SCALE GENOMIC DNA]</scope>
    <source>
        <strain evidence="16 17">DH-20</strain>
    </source>
</reference>
<evidence type="ECO:0000256" key="10">
    <source>
        <dbReference type="SAM" id="Phobius"/>
    </source>
</evidence>
<keyword evidence="6 10" id="KW-1133">Transmembrane helix</keyword>
<feature type="transmembrane region" description="Helical" evidence="10">
    <location>
        <begin position="297"/>
        <end position="317"/>
    </location>
</feature>
<keyword evidence="3" id="KW-0050">Antiport</keyword>
<dbReference type="PRINTS" id="PR01434">
    <property type="entry name" value="NADHDHGNASE5"/>
</dbReference>
<feature type="domain" description="Na+/H+ antiporter MnhB subunit-related protein" evidence="13">
    <location>
        <begin position="794"/>
        <end position="916"/>
    </location>
</feature>
<dbReference type="Pfam" id="PF00662">
    <property type="entry name" value="Proton_antipo_N"/>
    <property type="match status" value="1"/>
</dbReference>
<evidence type="ECO:0000256" key="2">
    <source>
        <dbReference type="ARBA" id="ARBA00022448"/>
    </source>
</evidence>
<evidence type="ECO:0000259" key="12">
    <source>
        <dbReference type="Pfam" id="PF00662"/>
    </source>
</evidence>
<evidence type="ECO:0000259" key="13">
    <source>
        <dbReference type="Pfam" id="PF04039"/>
    </source>
</evidence>